<feature type="chain" id="PRO_5046796665" evidence="1">
    <location>
        <begin position="24"/>
        <end position="192"/>
    </location>
</feature>
<dbReference type="Proteomes" id="UP000652074">
    <property type="component" value="Unassembled WGS sequence"/>
</dbReference>
<dbReference type="EMBL" id="WTVR01000019">
    <property type="protein sequence ID" value="NMF89113.1"/>
    <property type="molecule type" value="Genomic_DNA"/>
</dbReference>
<comment type="caution">
    <text evidence="3">The sequence shown here is derived from an EMBL/GenBank/DDBJ whole genome shotgun (WGS) entry which is preliminary data.</text>
</comment>
<dbReference type="PANTHER" id="PTHR34406:SF2">
    <property type="entry name" value="PERIPLASMIC PROTEIN"/>
    <property type="match status" value="1"/>
</dbReference>
<reference evidence="3 4" key="1">
    <citation type="submission" date="2019-12" db="EMBL/GenBank/DDBJ databases">
        <title>Comparative genomics gives insights into the taxonomy of the Azoarcus-Aromatoleum group and reveals separate origins of nif in the plant-associated Azoarcus and non-plant-associated Aromatoleum sub-groups.</title>
        <authorList>
            <person name="Lafos M."/>
            <person name="Maluk M."/>
            <person name="Batista M."/>
            <person name="Junghare M."/>
            <person name="Carmona M."/>
            <person name="Faoro H."/>
            <person name="Cruz L.M."/>
            <person name="Battistoni F."/>
            <person name="De Souza E."/>
            <person name="Pedrosa F."/>
            <person name="Chen W.-M."/>
            <person name="Poole P.S."/>
            <person name="Dixon R.A."/>
            <person name="James E.K."/>
        </authorList>
    </citation>
    <scope>NUCLEOTIDE SEQUENCE [LARGE SCALE GENOMIC DNA]</scope>
    <source>
        <strain evidence="3 4">ToN1</strain>
    </source>
</reference>
<organism evidence="3 4">
    <name type="scientific">Aromatoleum petrolei</name>
    <dbReference type="NCBI Taxonomy" id="76116"/>
    <lineage>
        <taxon>Bacteria</taxon>
        <taxon>Pseudomonadati</taxon>
        <taxon>Pseudomonadota</taxon>
        <taxon>Betaproteobacteria</taxon>
        <taxon>Rhodocyclales</taxon>
        <taxon>Rhodocyclaceae</taxon>
        <taxon>Aromatoleum</taxon>
    </lineage>
</organism>
<dbReference type="SUPFAM" id="SSF101874">
    <property type="entry name" value="YceI-like"/>
    <property type="match status" value="1"/>
</dbReference>
<evidence type="ECO:0000259" key="2">
    <source>
        <dbReference type="SMART" id="SM00867"/>
    </source>
</evidence>
<feature type="domain" description="Lipid/polyisoprenoid-binding YceI-like" evidence="2">
    <location>
        <begin position="27"/>
        <end position="190"/>
    </location>
</feature>
<protein>
    <submittedName>
        <fullName evidence="3">Polyisoprenoid-binding protein</fullName>
    </submittedName>
</protein>
<dbReference type="PANTHER" id="PTHR34406">
    <property type="entry name" value="PROTEIN YCEI"/>
    <property type="match status" value="1"/>
</dbReference>
<dbReference type="InterPro" id="IPR007372">
    <property type="entry name" value="Lipid/polyisoprenoid-bd_YceI"/>
</dbReference>
<dbReference type="InterPro" id="IPR036761">
    <property type="entry name" value="TTHA0802/YceI-like_sf"/>
</dbReference>
<keyword evidence="1" id="KW-0732">Signal</keyword>
<proteinExistence type="predicted"/>
<evidence type="ECO:0000313" key="3">
    <source>
        <dbReference type="EMBL" id="NMF89113.1"/>
    </source>
</evidence>
<keyword evidence="4" id="KW-1185">Reference proteome</keyword>
<evidence type="ECO:0000256" key="1">
    <source>
        <dbReference type="SAM" id="SignalP"/>
    </source>
</evidence>
<dbReference type="Pfam" id="PF04264">
    <property type="entry name" value="YceI"/>
    <property type="match status" value="1"/>
</dbReference>
<feature type="signal peptide" evidence="1">
    <location>
        <begin position="1"/>
        <end position="23"/>
    </location>
</feature>
<dbReference type="RefSeq" id="WP_169206489.1">
    <property type="nucleotide sequence ID" value="NZ_CP059560.1"/>
</dbReference>
<gene>
    <name evidence="3" type="ORF">GPA26_11570</name>
</gene>
<dbReference type="Gene3D" id="2.40.128.110">
    <property type="entry name" value="Lipid/polyisoprenoid-binding, YceI-like"/>
    <property type="match status" value="1"/>
</dbReference>
<sequence>MKQLKRLALASILAATVVAPAMATPETFDIDGSHTFARFAYSHFGYSRQESRFNKTTGTIKLDRAAKSGAVDVTIDAKSVDTGFEMFNGHIQGEDFFHTEKYPTITFKSTKLNFSGDKLASVDGNLTIKGITKPVKLEVSSFHCMEHPMLKKEACGANASAVVKRSDFGAGKFAPHVGDEVTLEIAVEAVKQ</sequence>
<name>A0ABX1MR60_9RHOO</name>
<accession>A0ABX1MR60</accession>
<evidence type="ECO:0000313" key="4">
    <source>
        <dbReference type="Proteomes" id="UP000652074"/>
    </source>
</evidence>
<dbReference type="SMART" id="SM00867">
    <property type="entry name" value="YceI"/>
    <property type="match status" value="1"/>
</dbReference>